<dbReference type="InterPro" id="IPR036365">
    <property type="entry name" value="PGBD-like_sf"/>
</dbReference>
<dbReference type="Pfam" id="PF01471">
    <property type="entry name" value="PG_binding_1"/>
    <property type="match status" value="1"/>
</dbReference>
<keyword evidence="2" id="KW-0175">Coiled coil</keyword>
<dbReference type="InterPro" id="IPR002477">
    <property type="entry name" value="Peptidoglycan-bd-like"/>
</dbReference>
<evidence type="ECO:0000313" key="6">
    <source>
        <dbReference type="Proteomes" id="UP000198362"/>
    </source>
</evidence>
<evidence type="ECO:0000256" key="2">
    <source>
        <dbReference type="ARBA" id="ARBA00023054"/>
    </source>
</evidence>
<dbReference type="PANTHER" id="PTHR32347">
    <property type="entry name" value="EFFLUX SYSTEM COMPONENT YKNX-RELATED"/>
    <property type="match status" value="1"/>
</dbReference>
<dbReference type="Proteomes" id="UP000198362">
    <property type="component" value="Unassembled WGS sequence"/>
</dbReference>
<organism evidence="5 6">
    <name type="scientific">Asanoa hainanensis</name>
    <dbReference type="NCBI Taxonomy" id="560556"/>
    <lineage>
        <taxon>Bacteria</taxon>
        <taxon>Bacillati</taxon>
        <taxon>Actinomycetota</taxon>
        <taxon>Actinomycetes</taxon>
        <taxon>Micromonosporales</taxon>
        <taxon>Micromonosporaceae</taxon>
        <taxon>Asanoa</taxon>
    </lineage>
</organism>
<reference evidence="5 6" key="1">
    <citation type="submission" date="2017-06" db="EMBL/GenBank/DDBJ databases">
        <authorList>
            <person name="Kim H.J."/>
            <person name="Triplett B.A."/>
        </authorList>
    </citation>
    <scope>NUCLEOTIDE SEQUENCE [LARGE SCALE GENOMIC DNA]</scope>
    <source>
        <strain evidence="5 6">CGMCC 4.5593</strain>
    </source>
</reference>
<accession>A0A239PHC1</accession>
<evidence type="ECO:0000256" key="1">
    <source>
        <dbReference type="ARBA" id="ARBA00004196"/>
    </source>
</evidence>
<feature type="chain" id="PRO_5039520365" evidence="3">
    <location>
        <begin position="17"/>
        <end position="342"/>
    </location>
</feature>
<sequence length="342" mass="33552">MLVAGVAVVAAGAAVAAAVGLFGGGGDGGTAHAADLPPKTATVTRETLVDTSEVEGRLGYGEPVALRGTGGMVTWLAAEGSTVTRGKPVFRSSGEPVVLLYGPLPVYRPLSPGVDGPDVRQFEQNLAALGYDGFTVDDDYTGATAGAVRQWQDDLGVSSTGVVTAGLVAYAPGPIRIAAHGSPVGAPAGGTVVSYTGTTRLVTIDLPVGDRDLAVPGAAATVELPSGETAQGTVATVGAVATAGPDGGPPTVEVTVSVADQRALGDLREGPVDVALTAGSRADVLTVPVAALVALAEGGYGVQVVDGGTSRFLAVETGLFAGGRVEISGAGLVEGLTVGMPS</sequence>
<dbReference type="AlphaFoldDB" id="A0A239PHC1"/>
<dbReference type="EMBL" id="FZPH01000026">
    <property type="protein sequence ID" value="SNT65769.1"/>
    <property type="molecule type" value="Genomic_DNA"/>
</dbReference>
<comment type="subcellular location">
    <subcellularLocation>
        <location evidence="1">Cell envelope</location>
    </subcellularLocation>
</comment>
<gene>
    <name evidence="5" type="ORF">SAMN05421812_12640</name>
</gene>
<proteinExistence type="predicted"/>
<dbReference type="Gene3D" id="1.10.101.10">
    <property type="entry name" value="PGBD-like superfamily/PGBD"/>
    <property type="match status" value="1"/>
</dbReference>
<evidence type="ECO:0000259" key="4">
    <source>
        <dbReference type="Pfam" id="PF01471"/>
    </source>
</evidence>
<name>A0A239PHC1_9ACTN</name>
<feature type="signal peptide" evidence="3">
    <location>
        <begin position="1"/>
        <end position="16"/>
    </location>
</feature>
<dbReference type="InterPro" id="IPR050465">
    <property type="entry name" value="UPF0194_transport"/>
</dbReference>
<keyword evidence="6" id="KW-1185">Reference proteome</keyword>
<feature type="domain" description="Peptidoglycan binding-like" evidence="4">
    <location>
        <begin position="116"/>
        <end position="165"/>
    </location>
</feature>
<dbReference type="InterPro" id="IPR036366">
    <property type="entry name" value="PGBDSf"/>
</dbReference>
<dbReference type="Gene3D" id="2.40.420.20">
    <property type="match status" value="1"/>
</dbReference>
<evidence type="ECO:0000313" key="5">
    <source>
        <dbReference type="EMBL" id="SNT65769.1"/>
    </source>
</evidence>
<dbReference type="PANTHER" id="PTHR32347:SF29">
    <property type="entry name" value="UPF0194 MEMBRANE PROTEIN YBHG"/>
    <property type="match status" value="1"/>
</dbReference>
<keyword evidence="3" id="KW-0732">Signal</keyword>
<protein>
    <submittedName>
        <fullName evidence="5">Putative peptidoglycan binding domain-containing protein</fullName>
    </submittedName>
</protein>
<dbReference type="GO" id="GO:0030313">
    <property type="term" value="C:cell envelope"/>
    <property type="evidence" value="ECO:0007669"/>
    <property type="project" value="UniProtKB-SubCell"/>
</dbReference>
<dbReference type="SUPFAM" id="SSF47090">
    <property type="entry name" value="PGBD-like"/>
    <property type="match status" value="1"/>
</dbReference>
<evidence type="ECO:0000256" key="3">
    <source>
        <dbReference type="SAM" id="SignalP"/>
    </source>
</evidence>